<evidence type="ECO:0000259" key="3">
    <source>
        <dbReference type="Pfam" id="PF01171"/>
    </source>
</evidence>
<keyword evidence="4" id="KW-0067">ATP-binding</keyword>
<dbReference type="PIRSF" id="PIRSF004976">
    <property type="entry name" value="ATPase_YdaO"/>
    <property type="match status" value="1"/>
</dbReference>
<comment type="caution">
    <text evidence="4">The sequence shown here is derived from an EMBL/GenBank/DDBJ whole genome shotgun (WGS) entry which is preliminary data.</text>
</comment>
<dbReference type="GO" id="GO:0005524">
    <property type="term" value="F:ATP binding"/>
    <property type="evidence" value="ECO:0007669"/>
    <property type="project" value="UniProtKB-KW"/>
</dbReference>
<feature type="domain" description="tRNA(Ile)-lysidine/2-thiocytidine synthase N-terminal" evidence="3">
    <location>
        <begin position="51"/>
        <end position="214"/>
    </location>
</feature>
<sequence>MVKLSISVDVKGNIKSSDEIEESIRTKFRKVIWSKFLKGISEFNLVEDGDKIALAISGGKDSLLMAKLFQELKKDRTRNFEFKAISLNPGFEKEDLEQFKKNLANMKIDCEIIDTNIWQVSNKMSPDSPCFLCAKMRRGILYKELERLGFNKIALGHHFDDVIETTLINIFYGGTVKTMLPMINSESGNLKLIRPMVYVHEADIIEFTKTNNIRAMSCGCAVEQDRVNSKRKEIKRLLKDLEEKNPGIKRRIFSSMKNVNLDYVYGYTKKK</sequence>
<gene>
    <name evidence="4" type="ORF">QQA45_04430</name>
</gene>
<dbReference type="SUPFAM" id="SSF52402">
    <property type="entry name" value="Adenine nucleotide alpha hydrolases-like"/>
    <property type="match status" value="1"/>
</dbReference>
<dbReference type="RefSeq" id="WP_066728805.1">
    <property type="nucleotide sequence ID" value="NZ_CP160095.1"/>
</dbReference>
<evidence type="ECO:0000256" key="2">
    <source>
        <dbReference type="SAM" id="Coils"/>
    </source>
</evidence>
<dbReference type="InterPro" id="IPR011063">
    <property type="entry name" value="TilS/TtcA_N"/>
</dbReference>
<feature type="coiled-coil region" evidence="2">
    <location>
        <begin position="224"/>
        <end position="251"/>
    </location>
</feature>
<dbReference type="InterPro" id="IPR014729">
    <property type="entry name" value="Rossmann-like_a/b/a_fold"/>
</dbReference>
<accession>A0ABT7HJS1</accession>
<organism evidence="4 5">
    <name type="scientific">Sneathia sanguinegens</name>
    <dbReference type="NCBI Taxonomy" id="40543"/>
    <lineage>
        <taxon>Bacteria</taxon>
        <taxon>Fusobacteriati</taxon>
        <taxon>Fusobacteriota</taxon>
        <taxon>Fusobacteriia</taxon>
        <taxon>Fusobacteriales</taxon>
        <taxon>Leptotrichiaceae</taxon>
        <taxon>Sneathia</taxon>
    </lineage>
</organism>
<keyword evidence="4" id="KW-0547">Nucleotide-binding</keyword>
<keyword evidence="1" id="KW-0808">Transferase</keyword>
<name>A0ABT7HJS1_9FUSO</name>
<protein>
    <submittedName>
        <fullName evidence="4">ATP-binding protein</fullName>
    </submittedName>
</protein>
<reference evidence="4 5" key="1">
    <citation type="submission" date="2023-06" db="EMBL/GenBank/DDBJ databases">
        <title>Antibody response to the Sneathia vaginalis cytopathogenic toxin A during pregnancy.</title>
        <authorList>
            <person name="Mccoy Z.T."/>
            <person name="Serrano M.G."/>
            <person name="Spaine K."/>
            <person name="Edwards D.J."/>
            <person name="Buck G.A."/>
            <person name="Jefferson K."/>
        </authorList>
    </citation>
    <scope>NUCLEOTIDE SEQUENCE [LARGE SCALE GENOMIC DNA]</scope>
    <source>
        <strain evidence="4 5">CCUG 42621</strain>
    </source>
</reference>
<evidence type="ECO:0000313" key="5">
    <source>
        <dbReference type="Proteomes" id="UP001225134"/>
    </source>
</evidence>
<dbReference type="Pfam" id="PF01171">
    <property type="entry name" value="ATP_bind_3"/>
    <property type="match status" value="1"/>
</dbReference>
<dbReference type="InterPro" id="IPR035107">
    <property type="entry name" value="tRNA_thiolation_TtcA_Ctu1"/>
</dbReference>
<dbReference type="Proteomes" id="UP001225134">
    <property type="component" value="Unassembled WGS sequence"/>
</dbReference>
<dbReference type="Gene3D" id="3.40.50.620">
    <property type="entry name" value="HUPs"/>
    <property type="match status" value="1"/>
</dbReference>
<proteinExistence type="predicted"/>
<evidence type="ECO:0000256" key="1">
    <source>
        <dbReference type="ARBA" id="ARBA00022679"/>
    </source>
</evidence>
<dbReference type="PANTHER" id="PTHR43686:SF1">
    <property type="entry name" value="AMINOTRAN_5 DOMAIN-CONTAINING PROTEIN"/>
    <property type="match status" value="1"/>
</dbReference>
<keyword evidence="2" id="KW-0175">Coiled coil</keyword>
<dbReference type="EMBL" id="JASSPP010000006">
    <property type="protein sequence ID" value="MDK9580761.1"/>
    <property type="molecule type" value="Genomic_DNA"/>
</dbReference>
<dbReference type="PANTHER" id="PTHR43686">
    <property type="entry name" value="SULFURTRANSFERASE-RELATED"/>
    <property type="match status" value="1"/>
</dbReference>
<dbReference type="CDD" id="cd24138">
    <property type="entry name" value="TtcA-like"/>
    <property type="match status" value="1"/>
</dbReference>
<keyword evidence="5" id="KW-1185">Reference proteome</keyword>
<evidence type="ECO:0000313" key="4">
    <source>
        <dbReference type="EMBL" id="MDK9580761.1"/>
    </source>
</evidence>